<feature type="region of interest" description="Disordered" evidence="1">
    <location>
        <begin position="242"/>
        <end position="271"/>
    </location>
</feature>
<dbReference type="Gene3D" id="3.10.310.50">
    <property type="match status" value="1"/>
</dbReference>
<feature type="signal peptide" evidence="2">
    <location>
        <begin position="1"/>
        <end position="26"/>
    </location>
</feature>
<keyword evidence="5" id="KW-1185">Reference proteome</keyword>
<protein>
    <recommendedName>
        <fullName evidence="3">TPM domain-containing protein</fullName>
    </recommendedName>
</protein>
<evidence type="ECO:0000313" key="4">
    <source>
        <dbReference type="EMBL" id="MBP1920069.1"/>
    </source>
</evidence>
<evidence type="ECO:0000259" key="3">
    <source>
        <dbReference type="Pfam" id="PF04536"/>
    </source>
</evidence>
<dbReference type="Pfam" id="PF04536">
    <property type="entry name" value="TPM_phosphatase"/>
    <property type="match status" value="1"/>
</dbReference>
<accession>A0ABS4G6B8</accession>
<reference evidence="4 5" key="1">
    <citation type="submission" date="2021-03" db="EMBL/GenBank/DDBJ databases">
        <title>Genomic Encyclopedia of Type Strains, Phase IV (KMG-IV): sequencing the most valuable type-strain genomes for metagenomic binning, comparative biology and taxonomic classification.</title>
        <authorList>
            <person name="Goeker M."/>
        </authorList>
    </citation>
    <scope>NUCLEOTIDE SEQUENCE [LARGE SCALE GENOMIC DNA]</scope>
    <source>
        <strain evidence="4 5">DSM 6139</strain>
    </source>
</reference>
<dbReference type="InterPro" id="IPR007621">
    <property type="entry name" value="TPM_dom"/>
</dbReference>
<dbReference type="PANTHER" id="PTHR30373:SF2">
    <property type="entry name" value="UPF0603 PROTEIN YGCG"/>
    <property type="match status" value="1"/>
</dbReference>
<sequence length="271" mass="28988">MVRRMILAAFAAAILFMSWTSLEAKAEKLLVVDSAAIFSSSEKSDLENTLAGLSNQYSMDIVLVTTNDADGKSSRDYADDYFDYNGYGIGADRDGILLLMDFDNREVYISTSGKGIRYLTDARIESILDDIFDAGFGDGRYFEGAEAFIASTSSFLAQGIPEGQYNEDEGSNSISLFDGLIGAAASGASGLGYFATTRKRYKGHPAPLAFNFRDSSLVELGIASDNLINEYTTSRIIPVAPVRSSGGGSLGRSTTHRSGSGRSHGGGGRKF</sequence>
<organism evidence="4 5">
    <name type="scientific">Youngiibacter multivorans</name>
    <dbReference type="NCBI Taxonomy" id="937251"/>
    <lineage>
        <taxon>Bacteria</taxon>
        <taxon>Bacillati</taxon>
        <taxon>Bacillota</taxon>
        <taxon>Clostridia</taxon>
        <taxon>Eubacteriales</taxon>
        <taxon>Clostridiaceae</taxon>
        <taxon>Youngiibacter</taxon>
    </lineage>
</organism>
<feature type="domain" description="TPM" evidence="3">
    <location>
        <begin position="31"/>
        <end position="151"/>
    </location>
</feature>
<dbReference type="EMBL" id="JAGGKC010000023">
    <property type="protein sequence ID" value="MBP1920069.1"/>
    <property type="molecule type" value="Genomic_DNA"/>
</dbReference>
<feature type="chain" id="PRO_5046976335" description="TPM domain-containing protein" evidence="2">
    <location>
        <begin position="27"/>
        <end position="271"/>
    </location>
</feature>
<dbReference type="Proteomes" id="UP001519271">
    <property type="component" value="Unassembled WGS sequence"/>
</dbReference>
<keyword evidence="2" id="KW-0732">Signal</keyword>
<feature type="compositionally biased region" description="Gly residues" evidence="1">
    <location>
        <begin position="262"/>
        <end position="271"/>
    </location>
</feature>
<dbReference type="RefSeq" id="WP_209460247.1">
    <property type="nucleotide sequence ID" value="NZ_JAGGKC010000023.1"/>
</dbReference>
<evidence type="ECO:0000256" key="1">
    <source>
        <dbReference type="SAM" id="MobiDB-lite"/>
    </source>
</evidence>
<evidence type="ECO:0000313" key="5">
    <source>
        <dbReference type="Proteomes" id="UP001519271"/>
    </source>
</evidence>
<dbReference type="PANTHER" id="PTHR30373">
    <property type="entry name" value="UPF0603 PROTEIN YGCG"/>
    <property type="match status" value="1"/>
</dbReference>
<comment type="caution">
    <text evidence="4">The sequence shown here is derived from an EMBL/GenBank/DDBJ whole genome shotgun (WGS) entry which is preliminary data.</text>
</comment>
<proteinExistence type="predicted"/>
<gene>
    <name evidence="4" type="ORF">J2Z34_002567</name>
</gene>
<evidence type="ECO:0000256" key="2">
    <source>
        <dbReference type="SAM" id="SignalP"/>
    </source>
</evidence>
<name>A0ABS4G6B8_9CLOT</name>
<feature type="compositionally biased region" description="Low complexity" evidence="1">
    <location>
        <begin position="251"/>
        <end position="261"/>
    </location>
</feature>